<dbReference type="CDD" id="cd02966">
    <property type="entry name" value="TlpA_like_family"/>
    <property type="match status" value="1"/>
</dbReference>
<dbReference type="STRING" id="639282.DEFDS_1997"/>
<gene>
    <name evidence="3" type="ordered locus">DEFDS_1997</name>
</gene>
<keyword evidence="4" id="KW-1185">Reference proteome</keyword>
<dbReference type="RefSeq" id="WP_013008693.1">
    <property type="nucleotide sequence ID" value="NC_013939.1"/>
</dbReference>
<dbReference type="KEGG" id="ddf:DEFDS_1997"/>
<dbReference type="InterPro" id="IPR017937">
    <property type="entry name" value="Thioredoxin_CS"/>
</dbReference>
<dbReference type="PANTHER" id="PTHR42852:SF13">
    <property type="entry name" value="PROTEIN DIPZ"/>
    <property type="match status" value="1"/>
</dbReference>
<dbReference type="Gene3D" id="3.40.30.10">
    <property type="entry name" value="Glutaredoxin"/>
    <property type="match status" value="1"/>
</dbReference>
<dbReference type="Pfam" id="PF13098">
    <property type="entry name" value="Thioredoxin_2"/>
    <property type="match status" value="1"/>
</dbReference>
<dbReference type="InterPro" id="IPR012336">
    <property type="entry name" value="Thioredoxin-like_fold"/>
</dbReference>
<dbReference type="PROSITE" id="PS51352">
    <property type="entry name" value="THIOREDOXIN_2"/>
    <property type="match status" value="1"/>
</dbReference>
<dbReference type="AlphaFoldDB" id="D3P9Q8"/>
<organism evidence="3 4">
    <name type="scientific">Deferribacter desulfuricans (strain DSM 14783 / JCM 11476 / NBRC 101012 / SSM1)</name>
    <dbReference type="NCBI Taxonomy" id="639282"/>
    <lineage>
        <taxon>Bacteria</taxon>
        <taxon>Pseudomonadati</taxon>
        <taxon>Deferribacterota</taxon>
        <taxon>Deferribacteres</taxon>
        <taxon>Deferribacterales</taxon>
        <taxon>Deferribacteraceae</taxon>
        <taxon>Deferribacter</taxon>
    </lineage>
</organism>
<dbReference type="InterPro" id="IPR036249">
    <property type="entry name" value="Thioredoxin-like_sf"/>
</dbReference>
<name>D3P9Q8_DEFDS</name>
<dbReference type="InterPro" id="IPR050553">
    <property type="entry name" value="Thioredoxin_ResA/DsbE_sf"/>
</dbReference>
<evidence type="ECO:0000313" key="3">
    <source>
        <dbReference type="EMBL" id="BAI81448.1"/>
    </source>
</evidence>
<dbReference type="HOGENOM" id="CLU_042529_11_2_0"/>
<feature type="domain" description="Thioredoxin" evidence="2">
    <location>
        <begin position="14"/>
        <end position="144"/>
    </location>
</feature>
<sequence>MKKYLILLLIIFIADISYSSNRLSVKEYEGIIKGEKSDVIVVFWASYCPYCKKEIKELHENNLFLSKKNINVILVAIDKIESSAKRAYKKLNVNYPFYLASEELVNHINARFVPITAVYNKKGELVDIAPGYKTFDEILEMLKE</sequence>
<evidence type="ECO:0000313" key="4">
    <source>
        <dbReference type="Proteomes" id="UP000001520"/>
    </source>
</evidence>
<protein>
    <recommendedName>
        <fullName evidence="2">Thioredoxin domain-containing protein</fullName>
    </recommendedName>
</protein>
<dbReference type="EMBL" id="AP011529">
    <property type="protein sequence ID" value="BAI81448.1"/>
    <property type="molecule type" value="Genomic_DNA"/>
</dbReference>
<dbReference type="SUPFAM" id="SSF52833">
    <property type="entry name" value="Thioredoxin-like"/>
    <property type="match status" value="1"/>
</dbReference>
<dbReference type="OrthoDB" id="9796554at2"/>
<dbReference type="Proteomes" id="UP000001520">
    <property type="component" value="Chromosome"/>
</dbReference>
<keyword evidence="1" id="KW-0676">Redox-active center</keyword>
<proteinExistence type="predicted"/>
<dbReference type="PROSITE" id="PS00194">
    <property type="entry name" value="THIOREDOXIN_1"/>
    <property type="match status" value="1"/>
</dbReference>
<dbReference type="PANTHER" id="PTHR42852">
    <property type="entry name" value="THIOL:DISULFIDE INTERCHANGE PROTEIN DSBE"/>
    <property type="match status" value="1"/>
</dbReference>
<dbReference type="InterPro" id="IPR013766">
    <property type="entry name" value="Thioredoxin_domain"/>
</dbReference>
<evidence type="ECO:0000256" key="1">
    <source>
        <dbReference type="ARBA" id="ARBA00023284"/>
    </source>
</evidence>
<evidence type="ECO:0000259" key="2">
    <source>
        <dbReference type="PROSITE" id="PS51352"/>
    </source>
</evidence>
<reference evidence="3 4" key="1">
    <citation type="journal article" date="2010" name="DNA Res.">
        <title>Bacterial lifestyle in a deep-sea hydrothermal vent chimney revealed by the genome sequence of the thermophilic bacterium Deferribacter desulfuricans SSM1.</title>
        <authorList>
            <person name="Takaki Y."/>
            <person name="Shimamura S."/>
            <person name="Nakagawa S."/>
            <person name="Fukuhara Y."/>
            <person name="Horikawa H."/>
            <person name="Ankai A."/>
            <person name="Harada T."/>
            <person name="Hosoyama A."/>
            <person name="Oguchi A."/>
            <person name="Fukui S."/>
            <person name="Fujita N."/>
            <person name="Takami H."/>
            <person name="Takai K."/>
        </authorList>
    </citation>
    <scope>NUCLEOTIDE SEQUENCE [LARGE SCALE GENOMIC DNA]</scope>
    <source>
        <strain evidence="4">DSM 14783 / JCM 11476 / NBRC 101012 / SSM1</strain>
    </source>
</reference>
<accession>D3P9Q8</accession>
<dbReference type="eggNOG" id="COG0526">
    <property type="taxonomic scope" value="Bacteria"/>
</dbReference>